<evidence type="ECO:0000313" key="1">
    <source>
        <dbReference type="EMBL" id="GAA07709.1"/>
    </source>
</evidence>
<gene>
    <name evidence="1" type="ORF">ATPR_0713</name>
</gene>
<evidence type="ECO:0000313" key="2">
    <source>
        <dbReference type="Proteomes" id="UP000004319"/>
    </source>
</evidence>
<reference evidence="1 2" key="1">
    <citation type="journal article" date="2011" name="Biochem. Biophys. Res. Commun.">
        <title>Increased number of Arginine-based salt bridges contributes to the thermotolerance of thermotolerant acetic acid bacteria, Acetobacter tropicalis SKU1100.</title>
        <authorList>
            <person name="Matsutani M."/>
            <person name="Hirakawa H."/>
            <person name="Nishikura M."/>
            <person name="Soemphol W."/>
            <person name="Ali I.A.I."/>
            <person name="Yakushi T."/>
            <person name="Matsushita K."/>
        </authorList>
    </citation>
    <scope>NUCLEOTIDE SEQUENCE [LARGE SCALE GENOMIC DNA]</scope>
    <source>
        <strain evidence="1 2">NBRC 101654</strain>
    </source>
</reference>
<dbReference type="Proteomes" id="UP000004319">
    <property type="component" value="Unassembled WGS sequence"/>
</dbReference>
<sequence length="37" mass="4392">MKNYILFYSHFTEKPFSSGITPHQNIDLIKYNNDTIT</sequence>
<organism evidence="1 2">
    <name type="scientific">Acetobacter tropicalis NBRC 101654</name>
    <dbReference type="NCBI Taxonomy" id="749388"/>
    <lineage>
        <taxon>Bacteria</taxon>
        <taxon>Pseudomonadati</taxon>
        <taxon>Pseudomonadota</taxon>
        <taxon>Alphaproteobacteria</taxon>
        <taxon>Acetobacterales</taxon>
        <taxon>Acetobacteraceae</taxon>
        <taxon>Acetobacter</taxon>
    </lineage>
</organism>
<protein>
    <submittedName>
        <fullName evidence="1">Uncharacterized protein</fullName>
    </submittedName>
</protein>
<accession>F7VBG9</accession>
<dbReference type="EMBL" id="BABS01000013">
    <property type="protein sequence ID" value="GAA07709.1"/>
    <property type="molecule type" value="Genomic_DNA"/>
</dbReference>
<comment type="caution">
    <text evidence="1">The sequence shown here is derived from an EMBL/GenBank/DDBJ whole genome shotgun (WGS) entry which is preliminary data.</text>
</comment>
<proteinExistence type="predicted"/>
<dbReference type="AlphaFoldDB" id="F7VBG9"/>
<name>F7VBG9_9PROT</name>